<dbReference type="InterPro" id="IPR004839">
    <property type="entry name" value="Aminotransferase_I/II_large"/>
</dbReference>
<proteinExistence type="predicted"/>
<dbReference type="Gene3D" id="3.90.1150.10">
    <property type="entry name" value="Aspartate Aminotransferase, domain 1"/>
    <property type="match status" value="1"/>
</dbReference>
<dbReference type="Proteomes" id="UP000054771">
    <property type="component" value="Unassembled WGS sequence"/>
</dbReference>
<keyword evidence="1" id="KW-0663">Pyridoxal phosphate</keyword>
<feature type="chain" id="PRO_5006855728" description="Aminotransferase class I/classII large domain-containing protein" evidence="2">
    <location>
        <begin position="20"/>
        <end position="473"/>
    </location>
</feature>
<feature type="signal peptide" evidence="2">
    <location>
        <begin position="1"/>
        <end position="19"/>
    </location>
</feature>
<dbReference type="EMBL" id="CDMC01000002">
    <property type="protein sequence ID" value="CEN59634.1"/>
    <property type="molecule type" value="Genomic_DNA"/>
</dbReference>
<dbReference type="SUPFAM" id="SSF53383">
    <property type="entry name" value="PLP-dependent transferases"/>
    <property type="match status" value="1"/>
</dbReference>
<evidence type="ECO:0000256" key="2">
    <source>
        <dbReference type="SAM" id="SignalP"/>
    </source>
</evidence>
<gene>
    <name evidence="4" type="ORF">ASPCAL02078</name>
</gene>
<keyword evidence="2" id="KW-0732">Signal</keyword>
<dbReference type="InterPro" id="IPR050478">
    <property type="entry name" value="Ethylene_sulfur-biosynth"/>
</dbReference>
<protein>
    <recommendedName>
        <fullName evidence="3">Aminotransferase class I/classII large domain-containing protein</fullName>
    </recommendedName>
</protein>
<evidence type="ECO:0000313" key="4">
    <source>
        <dbReference type="EMBL" id="CEN59634.1"/>
    </source>
</evidence>
<dbReference type="OMA" id="KIPWRYA"/>
<accession>A0A0U5CM76</accession>
<dbReference type="InterPro" id="IPR015422">
    <property type="entry name" value="PyrdxlP-dep_Trfase_small"/>
</dbReference>
<keyword evidence="5" id="KW-1185">Reference proteome</keyword>
<dbReference type="OrthoDB" id="7042322at2759"/>
<dbReference type="Gene3D" id="3.40.640.10">
    <property type="entry name" value="Type I PLP-dependent aspartate aminotransferase-like (Major domain)"/>
    <property type="match status" value="1"/>
</dbReference>
<organism evidence="4 5">
    <name type="scientific">Aspergillus calidoustus</name>
    <dbReference type="NCBI Taxonomy" id="454130"/>
    <lineage>
        <taxon>Eukaryota</taxon>
        <taxon>Fungi</taxon>
        <taxon>Dikarya</taxon>
        <taxon>Ascomycota</taxon>
        <taxon>Pezizomycotina</taxon>
        <taxon>Eurotiomycetes</taxon>
        <taxon>Eurotiomycetidae</taxon>
        <taxon>Eurotiales</taxon>
        <taxon>Aspergillaceae</taxon>
        <taxon>Aspergillus</taxon>
        <taxon>Aspergillus subgen. Nidulantes</taxon>
    </lineage>
</organism>
<dbReference type="Pfam" id="PF00155">
    <property type="entry name" value="Aminotran_1_2"/>
    <property type="match status" value="1"/>
</dbReference>
<dbReference type="STRING" id="454130.A0A0U5CM76"/>
<dbReference type="PANTHER" id="PTHR43795">
    <property type="entry name" value="BIFUNCTIONAL ASPARTATE AMINOTRANSFERASE AND GLUTAMATE/ASPARTATE-PREPHENATE AMINOTRANSFERASE-RELATED"/>
    <property type="match status" value="1"/>
</dbReference>
<name>A0A0U5CM76_ASPCI</name>
<dbReference type="PANTHER" id="PTHR43795:SF39">
    <property type="entry name" value="AMINOTRANSFERASE CLASS I_CLASSII DOMAIN-CONTAINING PROTEIN"/>
    <property type="match status" value="1"/>
</dbReference>
<dbReference type="GO" id="GO:0006520">
    <property type="term" value="P:amino acid metabolic process"/>
    <property type="evidence" value="ECO:0007669"/>
    <property type="project" value="TreeGrafter"/>
</dbReference>
<sequence length="473" mass="51910">MMWTVFIIAADALAGFSLPYGPPPRTDIISCPSPLRLQALPFASIHKDISPFLRAMLSSRGKKNADTFDIPWRYAVAPTYNKETNPGGVISLGLAEHVPVRTDVAEYINNNVKFNTDSICYGSMAAEQPLAGAAASHLNKYLKPRKPIDPEMVVKTNGCSAAGNMLAFALAEAGDGVLISRPVYGRFELDYGVQGGVEIVYADTDPDEAFSTACIEKYEKALADAEAKGVRIKAVVIVNPHNPVGRCYPTDTLIEILKFCNKHQLHLVSDEIYALCVFDSGYPDAPTFTSVLSLATPDLIDINLVHVLYGFSKDFASGGLHLGFIVSHNAELRKALSAIVRFHGPSSAVETIGTTILQDEEFVANFAEKSRRDLAHSYRITTSILDEEGINYIKGGNAGFFVYIDLSPYLPNDGTLQPQEREFTLAQKLLDNGLFLHPGEEHCKDLGWFRLVYSHDEHVLREGLGRLVKTIRS</sequence>
<dbReference type="InterPro" id="IPR015421">
    <property type="entry name" value="PyrdxlP-dep_Trfase_major"/>
</dbReference>
<dbReference type="CDD" id="cd00609">
    <property type="entry name" value="AAT_like"/>
    <property type="match status" value="1"/>
</dbReference>
<evidence type="ECO:0000256" key="1">
    <source>
        <dbReference type="ARBA" id="ARBA00022898"/>
    </source>
</evidence>
<reference evidence="5" key="1">
    <citation type="journal article" date="2016" name="Genome Announc.">
        <title>Draft genome sequences of fungus Aspergillus calidoustus.</title>
        <authorList>
            <person name="Horn F."/>
            <person name="Linde J."/>
            <person name="Mattern D.J."/>
            <person name="Walther G."/>
            <person name="Guthke R."/>
            <person name="Scherlach K."/>
            <person name="Martin K."/>
            <person name="Brakhage A.A."/>
            <person name="Petzke L."/>
            <person name="Valiante V."/>
        </authorList>
    </citation>
    <scope>NUCLEOTIDE SEQUENCE [LARGE SCALE GENOMIC DNA]</scope>
    <source>
        <strain evidence="5">SF006504</strain>
    </source>
</reference>
<feature type="domain" description="Aminotransferase class I/classII large" evidence="3">
    <location>
        <begin position="136"/>
        <end position="467"/>
    </location>
</feature>
<dbReference type="PRINTS" id="PR00753">
    <property type="entry name" value="ACCSYNTHASE"/>
</dbReference>
<evidence type="ECO:0000313" key="5">
    <source>
        <dbReference type="Proteomes" id="UP000054771"/>
    </source>
</evidence>
<dbReference type="InterPro" id="IPR015424">
    <property type="entry name" value="PyrdxlP-dep_Trfase"/>
</dbReference>
<dbReference type="GO" id="GO:0030170">
    <property type="term" value="F:pyridoxal phosphate binding"/>
    <property type="evidence" value="ECO:0007669"/>
    <property type="project" value="InterPro"/>
</dbReference>
<dbReference type="AlphaFoldDB" id="A0A0U5CM76"/>
<dbReference type="GO" id="GO:0008483">
    <property type="term" value="F:transaminase activity"/>
    <property type="evidence" value="ECO:0007669"/>
    <property type="project" value="TreeGrafter"/>
</dbReference>
<evidence type="ECO:0000259" key="3">
    <source>
        <dbReference type="Pfam" id="PF00155"/>
    </source>
</evidence>